<dbReference type="EMBL" id="ML170156">
    <property type="protein sequence ID" value="TDL29156.1"/>
    <property type="molecule type" value="Genomic_DNA"/>
</dbReference>
<feature type="region of interest" description="Disordered" evidence="1">
    <location>
        <begin position="545"/>
        <end position="578"/>
    </location>
</feature>
<dbReference type="OrthoDB" id="3248421at2759"/>
<feature type="region of interest" description="Disordered" evidence="1">
    <location>
        <begin position="267"/>
        <end position="376"/>
    </location>
</feature>
<sequence length="652" mass="71222">MSAYGSPYAASPALAGGAQPFAAPPGQQIVPGQITYTTTTDAQGRVTYHPFRAEPASYRTSQGVVSGIQWVPAEATQILPAGAQPAPADFTANWNRGYMERDQDRALKNWTREGEKQARREEKEAAKRVAAWEKETRERERAEEKERKRDAALRARENERDIERARERRLSNVNPIGPGGFATTPSSLTASGYERERRYSNAGAIAAERERERELDRQFADMDVADRGGNRLSGYGGPGLPRSRRTSMNLGAGGGVYDDRGPGYQGPYEPVPDRVPYAGSGSSYGSRRRDDFAGEPGGGIYPASGGYGGGGGGAYPPPSPRAAAGDFARPGGSPYRRPSPLPPGASNVYPPGHIMEGQPLGPGGTGRASPLPGSYAAGGGGGGGPYGVGGGVVAFPGGASPRMGTYAGGLPGASPRMGNTPLGTGTPEAFRRPINTALSFTRFDLMKVEDLDYFVDEIPRLPTILTTHDVNYEDWMRLMNDLRLAWVGRLPLPNVPTGRTPKRSSVITDLVDVWNNAFFIPRGVEILLYKGRDLRSGRMAGRKEMRLPRVEESDLSSTASSEESLSDPDDIGRGAYGAYGRNVQGQERWAEELREARRYRRQRKAEKRRLARQRKLERQERSKKYSLYISYIPPPRDHRDVRDSRDLRDYPL</sequence>
<feature type="region of interest" description="Disordered" evidence="1">
    <location>
        <begin position="220"/>
        <end position="247"/>
    </location>
</feature>
<evidence type="ECO:0000313" key="2">
    <source>
        <dbReference type="EMBL" id="TDL29156.1"/>
    </source>
</evidence>
<evidence type="ECO:0000313" key="3">
    <source>
        <dbReference type="Proteomes" id="UP000294933"/>
    </source>
</evidence>
<reference evidence="2 3" key="1">
    <citation type="submission" date="2018-06" db="EMBL/GenBank/DDBJ databases">
        <title>A transcriptomic atlas of mushroom development highlights an independent origin of complex multicellularity.</title>
        <authorList>
            <consortium name="DOE Joint Genome Institute"/>
            <person name="Krizsan K."/>
            <person name="Almasi E."/>
            <person name="Merenyi Z."/>
            <person name="Sahu N."/>
            <person name="Viragh M."/>
            <person name="Koszo T."/>
            <person name="Mondo S."/>
            <person name="Kiss B."/>
            <person name="Balint B."/>
            <person name="Kues U."/>
            <person name="Barry K."/>
            <person name="Hegedus J.C."/>
            <person name="Henrissat B."/>
            <person name="Johnson J."/>
            <person name="Lipzen A."/>
            <person name="Ohm R."/>
            <person name="Nagy I."/>
            <person name="Pangilinan J."/>
            <person name="Yan J."/>
            <person name="Xiong Y."/>
            <person name="Grigoriev I.V."/>
            <person name="Hibbett D.S."/>
            <person name="Nagy L.G."/>
        </authorList>
    </citation>
    <scope>NUCLEOTIDE SEQUENCE [LARGE SCALE GENOMIC DNA]</scope>
    <source>
        <strain evidence="2 3">SZMC22713</strain>
    </source>
</reference>
<feature type="region of interest" description="Disordered" evidence="1">
    <location>
        <begin position="602"/>
        <end position="652"/>
    </location>
</feature>
<accession>A0A4R5XFP9</accession>
<organism evidence="2 3">
    <name type="scientific">Rickenella mellea</name>
    <dbReference type="NCBI Taxonomy" id="50990"/>
    <lineage>
        <taxon>Eukaryota</taxon>
        <taxon>Fungi</taxon>
        <taxon>Dikarya</taxon>
        <taxon>Basidiomycota</taxon>
        <taxon>Agaricomycotina</taxon>
        <taxon>Agaricomycetes</taxon>
        <taxon>Hymenochaetales</taxon>
        <taxon>Rickenellaceae</taxon>
        <taxon>Rickenella</taxon>
    </lineage>
</organism>
<keyword evidence="3" id="KW-1185">Reference proteome</keyword>
<feature type="compositionally biased region" description="Basic and acidic residues" evidence="1">
    <location>
        <begin position="220"/>
        <end position="229"/>
    </location>
</feature>
<feature type="compositionally biased region" description="Basic and acidic residues" evidence="1">
    <location>
        <begin position="112"/>
        <end position="170"/>
    </location>
</feature>
<dbReference type="STRING" id="50990.A0A4R5XFP9"/>
<gene>
    <name evidence="2" type="ORF">BD410DRAFT_892504</name>
</gene>
<feature type="compositionally biased region" description="Basic residues" evidence="1">
    <location>
        <begin position="602"/>
        <end position="613"/>
    </location>
</feature>
<dbReference type="AlphaFoldDB" id="A0A4R5XFP9"/>
<dbReference type="VEuPathDB" id="FungiDB:BD410DRAFT_892504"/>
<feature type="region of interest" description="Disordered" evidence="1">
    <location>
        <begin position="112"/>
        <end position="195"/>
    </location>
</feature>
<dbReference type="Proteomes" id="UP000294933">
    <property type="component" value="Unassembled WGS sequence"/>
</dbReference>
<feature type="compositionally biased region" description="Basic and acidic residues" evidence="1">
    <location>
        <begin position="635"/>
        <end position="652"/>
    </location>
</feature>
<evidence type="ECO:0000256" key="1">
    <source>
        <dbReference type="SAM" id="MobiDB-lite"/>
    </source>
</evidence>
<proteinExistence type="predicted"/>
<feature type="compositionally biased region" description="Basic and acidic residues" evidence="1">
    <location>
        <begin position="614"/>
        <end position="623"/>
    </location>
</feature>
<name>A0A4R5XFP9_9AGAM</name>
<feature type="compositionally biased region" description="Gly residues" evidence="1">
    <location>
        <begin position="295"/>
        <end position="314"/>
    </location>
</feature>
<protein>
    <submittedName>
        <fullName evidence="2">Uncharacterized protein</fullName>
    </submittedName>
</protein>
<feature type="compositionally biased region" description="Low complexity" evidence="1">
    <location>
        <begin position="321"/>
        <end position="336"/>
    </location>
</feature>